<dbReference type="CDD" id="cd11296">
    <property type="entry name" value="O-FucT_like"/>
    <property type="match status" value="1"/>
</dbReference>
<sequence>MSSKGYRLVGFLIILLTLFCALLYSFRSNITDHDYRASYHAVYTTTVTGRKAAFVKGFVATEIDGSFDGSTLQSLCSSREWTPGLIFKCDAPMGGVAIVRNVFLNCVRFAIEAGATSFIVPEIRGPGDYPLPFEHLFDLEHFTHSLNTSCPQMKIMPQVNELWKHPSTANPLVLDTSALSTKFVEGVIGSPWEWHAAFHKHLNETHPRKFDANKPVLVVLQRPLLQFPLSYDDPHLVANFGKLLKFKTEVRNLAGAVLYAMDEDYELGIDAEKNGVRLGQFYGAHLRTTSDAIAAGWTPYEIQATNYLSHANRTKLNIIYVVSGNGLDVKTLAETAGNMSITVTSRDMLLSKRGFEKEREDLQAMTWEQRLLVDYEVLLRSAAFGGTHESSLAWNIAMRRHVVIGHGSWTEVGGEGVKVRSIQQFKKDQRSMQESSRRKMPTTEAPTGSGRIFEQSFSDQLSVVFGPLSEGRMFQLSMWP</sequence>
<reference evidence="5" key="1">
    <citation type="journal article" date="2021" name="IMA Fungus">
        <title>Genomic characterization of three marine fungi, including Emericellopsis atlantica sp. nov. with signatures of a generalist lifestyle and marine biomass degradation.</title>
        <authorList>
            <person name="Hagestad O.C."/>
            <person name="Hou L."/>
            <person name="Andersen J.H."/>
            <person name="Hansen E.H."/>
            <person name="Altermark B."/>
            <person name="Li C."/>
            <person name="Kuhnert E."/>
            <person name="Cox R.J."/>
            <person name="Crous P.W."/>
            <person name="Spatafora J.W."/>
            <person name="Lail K."/>
            <person name="Amirebrahimi M."/>
            <person name="Lipzen A."/>
            <person name="Pangilinan J."/>
            <person name="Andreopoulos W."/>
            <person name="Hayes R.D."/>
            <person name="Ng V."/>
            <person name="Grigoriev I.V."/>
            <person name="Jackson S.A."/>
            <person name="Sutton T.D.S."/>
            <person name="Dobson A.D.W."/>
            <person name="Rama T."/>
        </authorList>
    </citation>
    <scope>NUCLEOTIDE SEQUENCE</scope>
    <source>
        <strain evidence="5">TRa018bII</strain>
    </source>
</reference>
<dbReference type="Pfam" id="PF10250">
    <property type="entry name" value="O-FucT"/>
    <property type="match status" value="1"/>
</dbReference>
<dbReference type="OrthoDB" id="20368at2759"/>
<evidence type="ECO:0000313" key="5">
    <source>
        <dbReference type="EMBL" id="KAG9233661.1"/>
    </source>
</evidence>
<dbReference type="GO" id="GO:0006004">
    <property type="term" value="P:fucose metabolic process"/>
    <property type="evidence" value="ECO:0007669"/>
    <property type="project" value="UniProtKB-KW"/>
</dbReference>
<gene>
    <name evidence="5" type="ORF">BJ875DRAFT_511524</name>
</gene>
<name>A0A9P7YHG5_9HELO</name>
<keyword evidence="2" id="KW-0294">Fucose metabolism</keyword>
<evidence type="ECO:0000313" key="6">
    <source>
        <dbReference type="Proteomes" id="UP000824998"/>
    </source>
</evidence>
<dbReference type="EMBL" id="MU251491">
    <property type="protein sequence ID" value="KAG9233661.1"/>
    <property type="molecule type" value="Genomic_DNA"/>
</dbReference>
<keyword evidence="3" id="KW-0119">Carbohydrate metabolism</keyword>
<proteinExistence type="predicted"/>
<evidence type="ECO:0000256" key="2">
    <source>
        <dbReference type="ARBA" id="ARBA00023253"/>
    </source>
</evidence>
<dbReference type="InterPro" id="IPR019378">
    <property type="entry name" value="GDP-Fuc_O-FucTrfase"/>
</dbReference>
<dbReference type="GO" id="GO:0016740">
    <property type="term" value="F:transferase activity"/>
    <property type="evidence" value="ECO:0007669"/>
    <property type="project" value="UniProtKB-KW"/>
</dbReference>
<feature type="region of interest" description="Disordered" evidence="4">
    <location>
        <begin position="425"/>
        <end position="451"/>
    </location>
</feature>
<dbReference type="Proteomes" id="UP000824998">
    <property type="component" value="Unassembled WGS sequence"/>
</dbReference>
<feature type="compositionally biased region" description="Basic and acidic residues" evidence="4">
    <location>
        <begin position="425"/>
        <end position="437"/>
    </location>
</feature>
<dbReference type="Gene3D" id="3.40.50.11350">
    <property type="match status" value="1"/>
</dbReference>
<evidence type="ECO:0000256" key="1">
    <source>
        <dbReference type="ARBA" id="ARBA00022679"/>
    </source>
</evidence>
<evidence type="ECO:0008006" key="7">
    <source>
        <dbReference type="Google" id="ProtNLM"/>
    </source>
</evidence>
<organism evidence="5 6">
    <name type="scientific">Amylocarpus encephaloides</name>
    <dbReference type="NCBI Taxonomy" id="45428"/>
    <lineage>
        <taxon>Eukaryota</taxon>
        <taxon>Fungi</taxon>
        <taxon>Dikarya</taxon>
        <taxon>Ascomycota</taxon>
        <taxon>Pezizomycotina</taxon>
        <taxon>Leotiomycetes</taxon>
        <taxon>Helotiales</taxon>
        <taxon>Helotiales incertae sedis</taxon>
        <taxon>Amylocarpus</taxon>
    </lineage>
</organism>
<evidence type="ECO:0000256" key="3">
    <source>
        <dbReference type="ARBA" id="ARBA00023277"/>
    </source>
</evidence>
<protein>
    <recommendedName>
        <fullName evidence="7">Alternative oxidase</fullName>
    </recommendedName>
</protein>
<accession>A0A9P7YHG5</accession>
<evidence type="ECO:0000256" key="4">
    <source>
        <dbReference type="SAM" id="MobiDB-lite"/>
    </source>
</evidence>
<keyword evidence="6" id="KW-1185">Reference proteome</keyword>
<dbReference type="AlphaFoldDB" id="A0A9P7YHG5"/>
<comment type="caution">
    <text evidence="5">The sequence shown here is derived from an EMBL/GenBank/DDBJ whole genome shotgun (WGS) entry which is preliminary data.</text>
</comment>
<keyword evidence="1" id="KW-0808">Transferase</keyword>